<dbReference type="Gene3D" id="3.30.470.30">
    <property type="entry name" value="DNA ligase/mRNA capping enzyme"/>
    <property type="match status" value="1"/>
</dbReference>
<feature type="signal peptide" evidence="7">
    <location>
        <begin position="1"/>
        <end position="32"/>
    </location>
</feature>
<keyword evidence="2 10" id="KW-0436">Ligase</keyword>
<name>A0ABZ0K4B3_9GAMM</name>
<feature type="domain" description="DNA ligase OB-like" evidence="9">
    <location>
        <begin position="222"/>
        <end position="287"/>
    </location>
</feature>
<feature type="chain" id="PRO_5045977214" evidence="7">
    <location>
        <begin position="33"/>
        <end position="290"/>
    </location>
</feature>
<dbReference type="InterPro" id="IPR050326">
    <property type="entry name" value="NAD_dep_DNA_ligaseB"/>
</dbReference>
<evidence type="ECO:0000313" key="11">
    <source>
        <dbReference type="Proteomes" id="UP001529491"/>
    </source>
</evidence>
<keyword evidence="11" id="KW-1185">Reference proteome</keyword>
<sequence>MYFCKRKRRSRFVRRRSFLASLLIVFSLGSIAASPPIQLPKEYKQQHIGELSDYLISEKLDGVRGYWNGTHMLSRSGRIINIPKWFVAAFPRFPIDGELWIGRHQFEQVSAIVRQNQASKSQWLQVRFMVFDLPAEVTPFELRYQKALTELTNISEYLKVIPQFSIAKQPQLDEALNKVIALNGEGLMLHRKDALYQVGRSSDIVKLKPVYDAEATVLAHLPGKGKYRGMMGALKVESQQGIQFNIGSGFSDQERRNPPAVGSVITFKYYGYTQKGTPRFASFLRVRVAQ</sequence>
<evidence type="ECO:0000259" key="9">
    <source>
        <dbReference type="Pfam" id="PF14743"/>
    </source>
</evidence>
<organism evidence="10 11">
    <name type="scientific">Shewanella youngdeokensis</name>
    <dbReference type="NCBI Taxonomy" id="2999068"/>
    <lineage>
        <taxon>Bacteria</taxon>
        <taxon>Pseudomonadati</taxon>
        <taxon>Pseudomonadota</taxon>
        <taxon>Gammaproteobacteria</taxon>
        <taxon>Alteromonadales</taxon>
        <taxon>Shewanellaceae</taxon>
        <taxon>Shewanella</taxon>
    </lineage>
</organism>
<keyword evidence="5" id="KW-0234">DNA repair</keyword>
<dbReference type="PANTHER" id="PTHR47810">
    <property type="entry name" value="DNA LIGASE"/>
    <property type="match status" value="1"/>
</dbReference>
<gene>
    <name evidence="10" type="ORF">RGE70_07250</name>
</gene>
<dbReference type="InterPro" id="IPR012310">
    <property type="entry name" value="DNA_ligase_ATP-dep_cent"/>
</dbReference>
<dbReference type="Pfam" id="PF14743">
    <property type="entry name" value="DNA_ligase_OB_2"/>
    <property type="match status" value="1"/>
</dbReference>
<evidence type="ECO:0000259" key="8">
    <source>
        <dbReference type="Pfam" id="PF01068"/>
    </source>
</evidence>
<evidence type="ECO:0000313" key="10">
    <source>
        <dbReference type="EMBL" id="WOT06984.1"/>
    </source>
</evidence>
<evidence type="ECO:0000256" key="3">
    <source>
        <dbReference type="ARBA" id="ARBA00022705"/>
    </source>
</evidence>
<proteinExistence type="predicted"/>
<dbReference type="InterPro" id="IPR012340">
    <property type="entry name" value="NA-bd_OB-fold"/>
</dbReference>
<dbReference type="Proteomes" id="UP001529491">
    <property type="component" value="Chromosome"/>
</dbReference>
<evidence type="ECO:0000256" key="7">
    <source>
        <dbReference type="SAM" id="SignalP"/>
    </source>
</evidence>
<dbReference type="CDD" id="cd07896">
    <property type="entry name" value="Adenylation_kDNA_ligase_like"/>
    <property type="match status" value="1"/>
</dbReference>
<comment type="cofactor">
    <cofactor evidence="1">
        <name>a divalent metal cation</name>
        <dbReference type="ChEBI" id="CHEBI:60240"/>
    </cofactor>
</comment>
<reference evidence="10 11" key="1">
    <citation type="submission" date="2023-10" db="EMBL/GenBank/DDBJ databases">
        <title>Complete genome sequence of Shewanella sp. DAU334.</title>
        <authorList>
            <person name="Lee Y.-S."/>
            <person name="Jeong H.-R."/>
            <person name="Hwang E.-J."/>
            <person name="Choi Y.-L."/>
            <person name="Kim G.-D."/>
        </authorList>
    </citation>
    <scope>NUCLEOTIDE SEQUENCE [LARGE SCALE GENOMIC DNA]</scope>
    <source>
        <strain evidence="10 11">DAU334</strain>
    </source>
</reference>
<evidence type="ECO:0000256" key="1">
    <source>
        <dbReference type="ARBA" id="ARBA00001968"/>
    </source>
</evidence>
<feature type="domain" description="ATP-dependent DNA ligase family profile" evidence="8">
    <location>
        <begin position="82"/>
        <end position="208"/>
    </location>
</feature>
<dbReference type="GO" id="GO:0003910">
    <property type="term" value="F:DNA ligase (ATP) activity"/>
    <property type="evidence" value="ECO:0007669"/>
    <property type="project" value="UniProtKB-EC"/>
</dbReference>
<dbReference type="Pfam" id="PF01068">
    <property type="entry name" value="DNA_ligase_A_M"/>
    <property type="match status" value="1"/>
</dbReference>
<keyword evidence="4" id="KW-0227">DNA damage</keyword>
<protein>
    <submittedName>
        <fullName evidence="10">DNA ligase</fullName>
        <ecNumber evidence="10">6.5.1.1</ecNumber>
    </submittedName>
</protein>
<dbReference type="SUPFAM" id="SSF50249">
    <property type="entry name" value="Nucleic acid-binding proteins"/>
    <property type="match status" value="1"/>
</dbReference>
<dbReference type="NCBIfam" id="NF006592">
    <property type="entry name" value="PRK09125.1"/>
    <property type="match status" value="1"/>
</dbReference>
<evidence type="ECO:0000256" key="4">
    <source>
        <dbReference type="ARBA" id="ARBA00022763"/>
    </source>
</evidence>
<comment type="catalytic activity">
    <reaction evidence="6">
        <text>ATP + (deoxyribonucleotide)n-3'-hydroxyl + 5'-phospho-(deoxyribonucleotide)m = (deoxyribonucleotide)n+m + AMP + diphosphate.</text>
        <dbReference type="EC" id="6.5.1.1"/>
    </reaction>
</comment>
<dbReference type="InterPro" id="IPR029319">
    <property type="entry name" value="DNA_ligase_OB"/>
</dbReference>
<dbReference type="Gene3D" id="3.30.1490.70">
    <property type="match status" value="1"/>
</dbReference>
<keyword evidence="7" id="KW-0732">Signal</keyword>
<dbReference type="RefSeq" id="WP_375087937.1">
    <property type="nucleotide sequence ID" value="NZ_CP136522.1"/>
</dbReference>
<dbReference type="Gene3D" id="2.40.50.140">
    <property type="entry name" value="Nucleic acid-binding proteins"/>
    <property type="match status" value="1"/>
</dbReference>
<evidence type="ECO:0000256" key="6">
    <source>
        <dbReference type="ARBA" id="ARBA00034003"/>
    </source>
</evidence>
<dbReference type="EMBL" id="CP136522">
    <property type="protein sequence ID" value="WOT06984.1"/>
    <property type="molecule type" value="Genomic_DNA"/>
</dbReference>
<evidence type="ECO:0000256" key="2">
    <source>
        <dbReference type="ARBA" id="ARBA00022598"/>
    </source>
</evidence>
<evidence type="ECO:0000256" key="5">
    <source>
        <dbReference type="ARBA" id="ARBA00023204"/>
    </source>
</evidence>
<accession>A0ABZ0K4B3</accession>
<dbReference type="EC" id="6.5.1.1" evidence="10"/>
<keyword evidence="3" id="KW-0235">DNA replication</keyword>
<dbReference type="SUPFAM" id="SSF56091">
    <property type="entry name" value="DNA ligase/mRNA capping enzyme, catalytic domain"/>
    <property type="match status" value="1"/>
</dbReference>
<dbReference type="CDD" id="cd08041">
    <property type="entry name" value="OBF_kDNA_ligase_like"/>
    <property type="match status" value="1"/>
</dbReference>
<dbReference type="PANTHER" id="PTHR47810:SF1">
    <property type="entry name" value="DNA LIGASE B"/>
    <property type="match status" value="1"/>
</dbReference>